<proteinExistence type="predicted"/>
<reference evidence="1 2" key="1">
    <citation type="submission" date="2019-12" db="EMBL/GenBank/DDBJ databases">
        <title>Isolation and characterization of three novel carbon monoxide-oxidizing members of Halobacteria from salione crusts and soils.</title>
        <authorList>
            <person name="Myers M.R."/>
            <person name="King G.M."/>
        </authorList>
    </citation>
    <scope>NUCLEOTIDE SEQUENCE [LARGE SCALE GENOMIC DNA]</scope>
    <source>
        <strain evidence="1 2">WSA2</strain>
    </source>
</reference>
<organism evidence="1 2">
    <name type="scientific">Halobaculum saliterrae</name>
    <dbReference type="NCBI Taxonomy" id="2073113"/>
    <lineage>
        <taxon>Archaea</taxon>
        <taxon>Methanobacteriati</taxon>
        <taxon>Methanobacteriota</taxon>
        <taxon>Stenosarchaea group</taxon>
        <taxon>Halobacteria</taxon>
        <taxon>Halobacteriales</taxon>
        <taxon>Haloferacaceae</taxon>
        <taxon>Halobaculum</taxon>
    </lineage>
</organism>
<evidence type="ECO:0008006" key="3">
    <source>
        <dbReference type="Google" id="ProtNLM"/>
    </source>
</evidence>
<sequence>MSTGIVDRIATLLVPERADLYRCRGCDERVRAPVGAVVDECPECGSADVALITRHVAL</sequence>
<protein>
    <recommendedName>
        <fullName evidence="3">Rubrerythrin-like domain-containing protein</fullName>
    </recommendedName>
</protein>
<dbReference type="RefSeq" id="WP_159669243.1">
    <property type="nucleotide sequence ID" value="NZ_WUUS01000010.1"/>
</dbReference>
<gene>
    <name evidence="1" type="ORF">GRX01_14880</name>
</gene>
<dbReference type="Proteomes" id="UP000437065">
    <property type="component" value="Unassembled WGS sequence"/>
</dbReference>
<keyword evidence="2" id="KW-1185">Reference proteome</keyword>
<comment type="caution">
    <text evidence="1">The sequence shown here is derived from an EMBL/GenBank/DDBJ whole genome shotgun (WGS) entry which is preliminary data.</text>
</comment>
<dbReference type="EMBL" id="WUUS01000010">
    <property type="protein sequence ID" value="MXR42616.1"/>
    <property type="molecule type" value="Genomic_DNA"/>
</dbReference>
<evidence type="ECO:0000313" key="1">
    <source>
        <dbReference type="EMBL" id="MXR42616.1"/>
    </source>
</evidence>
<dbReference type="AlphaFoldDB" id="A0A6B0SYL6"/>
<name>A0A6B0SYL6_9EURY</name>
<evidence type="ECO:0000313" key="2">
    <source>
        <dbReference type="Proteomes" id="UP000437065"/>
    </source>
</evidence>
<accession>A0A6B0SYL6</accession>